<reference evidence="3" key="1">
    <citation type="submission" date="2023-07" db="EMBL/GenBank/DDBJ databases">
        <authorList>
            <person name="Stuckert A."/>
        </authorList>
    </citation>
    <scope>NUCLEOTIDE SEQUENCE</scope>
</reference>
<dbReference type="PANTHER" id="PTHR47740">
    <property type="entry name" value="LCK-INTERACTING TRANSMEMBRANE ADAPTER 1, LIME1"/>
    <property type="match status" value="1"/>
</dbReference>
<gene>
    <name evidence="3" type="ORF">RIMI_LOCUS4632944</name>
</gene>
<feature type="transmembrane region" description="Helical" evidence="2">
    <location>
        <begin position="21"/>
        <end position="41"/>
    </location>
</feature>
<sequence>YQVKVAIMAPRLVTSESEGHILTPLCSAMALFLLLCSLCMFCKKRKKRRMRTAYSGGVALVDVTLLRQTQLRSLSKSDTKLHEIKRPRPEDLHLRPVSMDPLYHPPRWPTPNASSNEDATYSNLNYNPKNSLYECVGSRADMESSISEPQVNVVTAEYACVRKVKKAANQRAPDTREEEKTQPAASSGEPCLPSRSADLTLEDMYSKVQKKMKVRETESTEGLIKTCNEEEVVHSETPINQPEENLYESISDMSSHHTNCSTASEVYA</sequence>
<evidence type="ECO:0000313" key="3">
    <source>
        <dbReference type="EMBL" id="CAJ0931187.1"/>
    </source>
</evidence>
<keyword evidence="2" id="KW-1133">Transmembrane helix</keyword>
<keyword evidence="2" id="KW-0812">Transmembrane</keyword>
<name>A0ABN9L3U1_9NEOB</name>
<feature type="region of interest" description="Disordered" evidence="1">
    <location>
        <begin position="167"/>
        <end position="195"/>
    </location>
</feature>
<proteinExistence type="predicted"/>
<dbReference type="InterPro" id="IPR026072">
    <property type="entry name" value="Lime1"/>
</dbReference>
<accession>A0ABN9L3U1</accession>
<keyword evidence="2" id="KW-0472">Membrane</keyword>
<evidence type="ECO:0000256" key="1">
    <source>
        <dbReference type="SAM" id="MobiDB-lite"/>
    </source>
</evidence>
<dbReference type="EMBL" id="CAUEEQ010007554">
    <property type="protein sequence ID" value="CAJ0931187.1"/>
    <property type="molecule type" value="Genomic_DNA"/>
</dbReference>
<protein>
    <submittedName>
        <fullName evidence="3">Uncharacterized protein</fullName>
    </submittedName>
</protein>
<evidence type="ECO:0000256" key="2">
    <source>
        <dbReference type="SAM" id="Phobius"/>
    </source>
</evidence>
<evidence type="ECO:0000313" key="4">
    <source>
        <dbReference type="Proteomes" id="UP001176940"/>
    </source>
</evidence>
<keyword evidence="4" id="KW-1185">Reference proteome</keyword>
<comment type="caution">
    <text evidence="3">The sequence shown here is derived from an EMBL/GenBank/DDBJ whole genome shotgun (WGS) entry which is preliminary data.</text>
</comment>
<dbReference type="Pfam" id="PF15332">
    <property type="entry name" value="LIME1"/>
    <property type="match status" value="1"/>
</dbReference>
<dbReference type="PANTHER" id="PTHR47740:SF1">
    <property type="entry name" value="LCK-INTERACTING TRANSMEMBRANE ADAPTER 1"/>
    <property type="match status" value="1"/>
</dbReference>
<feature type="non-terminal residue" evidence="3">
    <location>
        <position position="1"/>
    </location>
</feature>
<dbReference type="Proteomes" id="UP001176940">
    <property type="component" value="Unassembled WGS sequence"/>
</dbReference>
<organism evidence="3 4">
    <name type="scientific">Ranitomeya imitator</name>
    <name type="common">mimic poison frog</name>
    <dbReference type="NCBI Taxonomy" id="111125"/>
    <lineage>
        <taxon>Eukaryota</taxon>
        <taxon>Metazoa</taxon>
        <taxon>Chordata</taxon>
        <taxon>Craniata</taxon>
        <taxon>Vertebrata</taxon>
        <taxon>Euteleostomi</taxon>
        <taxon>Amphibia</taxon>
        <taxon>Batrachia</taxon>
        <taxon>Anura</taxon>
        <taxon>Neobatrachia</taxon>
        <taxon>Hyloidea</taxon>
        <taxon>Dendrobatidae</taxon>
        <taxon>Dendrobatinae</taxon>
        <taxon>Ranitomeya</taxon>
    </lineage>
</organism>